<accession>A0A9D9GW64</accession>
<dbReference type="PANTHER" id="PTHR11804">
    <property type="entry name" value="PROTEASE M3 THIMET OLIGOPEPTIDASE-RELATED"/>
    <property type="match status" value="1"/>
</dbReference>
<dbReference type="Pfam" id="PF01432">
    <property type="entry name" value="Peptidase_M3"/>
    <property type="match status" value="1"/>
</dbReference>
<keyword evidence="3 6" id="KW-0378">Hydrolase</keyword>
<evidence type="ECO:0000313" key="8">
    <source>
        <dbReference type="EMBL" id="MBO8426994.1"/>
    </source>
</evidence>
<evidence type="ECO:0000256" key="3">
    <source>
        <dbReference type="ARBA" id="ARBA00022801"/>
    </source>
</evidence>
<dbReference type="GO" id="GO:0006518">
    <property type="term" value="P:peptide metabolic process"/>
    <property type="evidence" value="ECO:0007669"/>
    <property type="project" value="TreeGrafter"/>
</dbReference>
<dbReference type="NCBIfam" id="TIGR02289">
    <property type="entry name" value="M3_not_pepF"/>
    <property type="match status" value="1"/>
</dbReference>
<feature type="domain" description="Peptidase M3A/M3B catalytic" evidence="7">
    <location>
        <begin position="165"/>
        <end position="542"/>
    </location>
</feature>
<proteinExistence type="inferred from homology"/>
<dbReference type="InterPro" id="IPR045090">
    <property type="entry name" value="Pept_M3A_M3B"/>
</dbReference>
<evidence type="ECO:0000259" key="7">
    <source>
        <dbReference type="Pfam" id="PF01432"/>
    </source>
</evidence>
<evidence type="ECO:0000256" key="5">
    <source>
        <dbReference type="ARBA" id="ARBA00023049"/>
    </source>
</evidence>
<dbReference type="Proteomes" id="UP000823613">
    <property type="component" value="Unassembled WGS sequence"/>
</dbReference>
<dbReference type="AlphaFoldDB" id="A0A9D9GW64"/>
<protein>
    <submittedName>
        <fullName evidence="8">M3 family oligoendopeptidase</fullName>
    </submittedName>
</protein>
<evidence type="ECO:0000256" key="2">
    <source>
        <dbReference type="ARBA" id="ARBA00022723"/>
    </source>
</evidence>
<evidence type="ECO:0000256" key="6">
    <source>
        <dbReference type="RuleBase" id="RU003435"/>
    </source>
</evidence>
<dbReference type="Gene3D" id="1.10.1370.30">
    <property type="match status" value="1"/>
</dbReference>
<dbReference type="InterPro" id="IPR011976">
    <property type="entry name" value="Pept_M3B_oligopep-rel"/>
</dbReference>
<dbReference type="EMBL" id="JADIMY010000003">
    <property type="protein sequence ID" value="MBO8426994.1"/>
    <property type="molecule type" value="Genomic_DNA"/>
</dbReference>
<dbReference type="GO" id="GO:0004222">
    <property type="term" value="F:metalloendopeptidase activity"/>
    <property type="evidence" value="ECO:0007669"/>
    <property type="project" value="InterPro"/>
</dbReference>
<keyword evidence="5 6" id="KW-0482">Metalloprotease</keyword>
<reference evidence="8" key="1">
    <citation type="submission" date="2020-10" db="EMBL/GenBank/DDBJ databases">
        <authorList>
            <person name="Gilroy R."/>
        </authorList>
    </citation>
    <scope>NUCLEOTIDE SEQUENCE</scope>
    <source>
        <strain evidence="8">11159</strain>
    </source>
</reference>
<evidence type="ECO:0000313" key="9">
    <source>
        <dbReference type="Proteomes" id="UP000823613"/>
    </source>
</evidence>
<dbReference type="SUPFAM" id="SSF55486">
    <property type="entry name" value="Metalloproteases ('zincins'), catalytic domain"/>
    <property type="match status" value="1"/>
</dbReference>
<evidence type="ECO:0000256" key="1">
    <source>
        <dbReference type="ARBA" id="ARBA00022670"/>
    </source>
</evidence>
<comment type="cofactor">
    <cofactor evidence="6">
        <name>Zn(2+)</name>
        <dbReference type="ChEBI" id="CHEBI:29105"/>
    </cofactor>
    <text evidence="6">Binds 1 zinc ion.</text>
</comment>
<comment type="caution">
    <text evidence="8">The sequence shown here is derived from an EMBL/GenBank/DDBJ whole genome shotgun (WGS) entry which is preliminary data.</text>
</comment>
<keyword evidence="1 6" id="KW-0645">Protease</keyword>
<reference evidence="8" key="2">
    <citation type="journal article" date="2021" name="PeerJ">
        <title>Extensive microbial diversity within the chicken gut microbiome revealed by metagenomics and culture.</title>
        <authorList>
            <person name="Gilroy R."/>
            <person name="Ravi A."/>
            <person name="Getino M."/>
            <person name="Pursley I."/>
            <person name="Horton D.L."/>
            <person name="Alikhan N.F."/>
            <person name="Baker D."/>
            <person name="Gharbi K."/>
            <person name="Hall N."/>
            <person name="Watson M."/>
            <person name="Adriaenssens E.M."/>
            <person name="Foster-Nyarko E."/>
            <person name="Jarju S."/>
            <person name="Secka A."/>
            <person name="Antonio M."/>
            <person name="Oren A."/>
            <person name="Chaudhuri R.R."/>
            <person name="La Ragione R."/>
            <person name="Hildebrand F."/>
            <person name="Pallen M.J."/>
        </authorList>
    </citation>
    <scope>NUCLEOTIDE SEQUENCE</scope>
    <source>
        <strain evidence="8">11159</strain>
    </source>
</reference>
<dbReference type="CDD" id="cd09606">
    <property type="entry name" value="M3B_PepF"/>
    <property type="match status" value="1"/>
</dbReference>
<dbReference type="GO" id="GO:0046872">
    <property type="term" value="F:metal ion binding"/>
    <property type="evidence" value="ECO:0007669"/>
    <property type="project" value="UniProtKB-UniRule"/>
</dbReference>
<evidence type="ECO:0000256" key="4">
    <source>
        <dbReference type="ARBA" id="ARBA00022833"/>
    </source>
</evidence>
<dbReference type="GO" id="GO:0006508">
    <property type="term" value="P:proteolysis"/>
    <property type="evidence" value="ECO:0007669"/>
    <property type="project" value="UniProtKB-KW"/>
</dbReference>
<sequence length="566" mass="66155">MKFEDMPLVVPNVEKIKSKYEELGHELINAKDANEALKVIFKAFKLNDEISSNFTIIQINFSINTLDESIKEKQEKCDEISPLIQDISNKFNDLVLNSKFRKELEEKLGSYYFRLLENEKRTFSPEIIDDLVTENKLVNKYDSLIASAEIEFDGKVCNLSQLAKYMTNPDRNIRLEAAKKYWGFLESKDEEIGQIYDDLVKIRDKMAKKLGFSNFVELGYLRLSRLDYNAEMVEGYRNQILESVVPEVSKLKKAQAKRLGIKNPIFIDFNLDFKEGNPTPRGNINELVEDARKMYHEMSKETGEFFDFMTENHLMDLEAKKGKMSGGYMTYIPKYKSPFIFSNSNGTSADVDTLTHEFGHAFQGYLGSKIKNPSLRMPTLEACEIDSMSMEFFAYPWMNLFFKEDADKYKFSHLSGAISFLPYGVAIDEFQHFVYENINVTHKDRCAKWREIDRKYRPYLDYTGFPYLENGGFWVKQSHVFGSPFYYIDYTLAQVLALQFKCEMDKNRERAYKKYIKLLKLGGQYPFLELISKDHLRNPFIEGNVKKVIKPQMKYLKELSNKIFTK</sequence>
<gene>
    <name evidence="8" type="ORF">IAC58_00305</name>
</gene>
<organism evidence="8 9">
    <name type="scientific">Candidatus Onthovivens merdipullorum</name>
    <dbReference type="NCBI Taxonomy" id="2840889"/>
    <lineage>
        <taxon>Bacteria</taxon>
        <taxon>Bacillati</taxon>
        <taxon>Bacillota</taxon>
        <taxon>Bacilli</taxon>
        <taxon>Bacillales</taxon>
        <taxon>Candidatus Onthovivens</taxon>
    </lineage>
</organism>
<keyword evidence="2 6" id="KW-0479">Metal-binding</keyword>
<dbReference type="InterPro" id="IPR001567">
    <property type="entry name" value="Pept_M3A_M3B_dom"/>
</dbReference>
<keyword evidence="4 6" id="KW-0862">Zinc</keyword>
<comment type="similarity">
    <text evidence="6">Belongs to the peptidase M3 family.</text>
</comment>
<dbReference type="PANTHER" id="PTHR11804:SF28">
    <property type="entry name" value="OLIGOENDOPEPTIDASE F"/>
    <property type="match status" value="1"/>
</dbReference>
<name>A0A9D9GW64_9BACL</name>